<feature type="domain" description="IclR-ED" evidence="5">
    <location>
        <begin position="78"/>
        <end position="262"/>
    </location>
</feature>
<evidence type="ECO:0000256" key="3">
    <source>
        <dbReference type="ARBA" id="ARBA00023163"/>
    </source>
</evidence>
<evidence type="ECO:0000256" key="1">
    <source>
        <dbReference type="ARBA" id="ARBA00023015"/>
    </source>
</evidence>
<comment type="caution">
    <text evidence="6">The sequence shown here is derived from an EMBL/GenBank/DDBJ whole genome shotgun (WGS) entry which is preliminary data.</text>
</comment>
<dbReference type="Gene3D" id="3.30.450.40">
    <property type="match status" value="1"/>
</dbReference>
<name>A0ABS0SIM0_9HYPH</name>
<feature type="domain" description="HTH iclR-type" evidence="4">
    <location>
        <begin position="17"/>
        <end position="77"/>
    </location>
</feature>
<dbReference type="InterPro" id="IPR005471">
    <property type="entry name" value="Tscrpt_reg_IclR_N"/>
</dbReference>
<organism evidence="6 7">
    <name type="scientific">Aquamicrobium zhengzhouense</name>
    <dbReference type="NCBI Taxonomy" id="2781738"/>
    <lineage>
        <taxon>Bacteria</taxon>
        <taxon>Pseudomonadati</taxon>
        <taxon>Pseudomonadota</taxon>
        <taxon>Alphaproteobacteria</taxon>
        <taxon>Hyphomicrobiales</taxon>
        <taxon>Phyllobacteriaceae</taxon>
        <taxon>Aquamicrobium</taxon>
    </lineage>
</organism>
<dbReference type="PANTHER" id="PTHR30136">
    <property type="entry name" value="HELIX-TURN-HELIX TRANSCRIPTIONAL REGULATOR, ICLR FAMILY"/>
    <property type="match status" value="1"/>
</dbReference>
<dbReference type="PROSITE" id="PS51078">
    <property type="entry name" value="ICLR_ED"/>
    <property type="match status" value="1"/>
</dbReference>
<dbReference type="InterPro" id="IPR029016">
    <property type="entry name" value="GAF-like_dom_sf"/>
</dbReference>
<dbReference type="PROSITE" id="PS51077">
    <property type="entry name" value="HTH_ICLR"/>
    <property type="match status" value="1"/>
</dbReference>
<dbReference type="InterPro" id="IPR036388">
    <property type="entry name" value="WH-like_DNA-bd_sf"/>
</dbReference>
<dbReference type="InterPro" id="IPR012794">
    <property type="entry name" value="PcaR_PcaU"/>
</dbReference>
<dbReference type="EMBL" id="JADGMQ010000017">
    <property type="protein sequence ID" value="MBI1622510.1"/>
    <property type="molecule type" value="Genomic_DNA"/>
</dbReference>
<dbReference type="SMART" id="SM00346">
    <property type="entry name" value="HTH_ICLR"/>
    <property type="match status" value="1"/>
</dbReference>
<gene>
    <name evidence="6" type="ORF">IOD40_17770</name>
</gene>
<evidence type="ECO:0000259" key="5">
    <source>
        <dbReference type="PROSITE" id="PS51078"/>
    </source>
</evidence>
<dbReference type="Pfam" id="PF09339">
    <property type="entry name" value="HTH_IclR"/>
    <property type="match status" value="1"/>
</dbReference>
<evidence type="ECO:0000313" key="7">
    <source>
        <dbReference type="Proteomes" id="UP000601789"/>
    </source>
</evidence>
<dbReference type="PANTHER" id="PTHR30136:SF34">
    <property type="entry name" value="TRANSCRIPTIONAL REGULATOR"/>
    <property type="match status" value="1"/>
</dbReference>
<evidence type="ECO:0000256" key="2">
    <source>
        <dbReference type="ARBA" id="ARBA00023125"/>
    </source>
</evidence>
<protein>
    <submittedName>
        <fullName evidence="6">Helix-turn-helix domain-containing protein</fullName>
    </submittedName>
</protein>
<evidence type="ECO:0000313" key="6">
    <source>
        <dbReference type="EMBL" id="MBI1622510.1"/>
    </source>
</evidence>
<dbReference type="Pfam" id="PF01614">
    <property type="entry name" value="IclR_C"/>
    <property type="match status" value="1"/>
</dbReference>
<dbReference type="InterPro" id="IPR014757">
    <property type="entry name" value="Tscrpt_reg_IclR_C"/>
</dbReference>
<dbReference type="NCBIfam" id="TIGR02431">
    <property type="entry name" value="pcaR_pcaU"/>
    <property type="match status" value="1"/>
</dbReference>
<keyword evidence="1" id="KW-0805">Transcription regulation</keyword>
<dbReference type="SUPFAM" id="SSF46785">
    <property type="entry name" value="Winged helix' DNA-binding domain"/>
    <property type="match status" value="1"/>
</dbReference>
<dbReference type="RefSeq" id="WP_198478042.1">
    <property type="nucleotide sequence ID" value="NZ_JADGMQ010000017.1"/>
</dbReference>
<evidence type="ECO:0000259" key="4">
    <source>
        <dbReference type="PROSITE" id="PS51077"/>
    </source>
</evidence>
<sequence length="263" mass="28902">MTPKVESNETAADRDLVGSLARGLQVMEILAANPAGMTLTEMAEHAGLTRAGARRFLLTLVSTGYASQDGRKFMLSPRLLSLSRTWISNTSLWSFAEPFMRTLSQKLNESCSAAILADEDVVYVARVAGHRILSVALHVGTRLPALSTAMGRMLLSKLPDHELRAFLARAKIHAHTPKTITDPAKLERIIIDAGKRGYATMDEELEIGLRSIAVPIRNRDGEIVAAINISAQSVRFSIAEMEEKILPHLRETAGMIENYYVVH</sequence>
<accession>A0ABS0SIM0</accession>
<keyword evidence="3" id="KW-0804">Transcription</keyword>
<dbReference type="Gene3D" id="1.10.10.10">
    <property type="entry name" value="Winged helix-like DNA-binding domain superfamily/Winged helix DNA-binding domain"/>
    <property type="match status" value="1"/>
</dbReference>
<keyword evidence="7" id="KW-1185">Reference proteome</keyword>
<dbReference type="SUPFAM" id="SSF55781">
    <property type="entry name" value="GAF domain-like"/>
    <property type="match status" value="1"/>
</dbReference>
<keyword evidence="2" id="KW-0238">DNA-binding</keyword>
<dbReference type="InterPro" id="IPR036390">
    <property type="entry name" value="WH_DNA-bd_sf"/>
</dbReference>
<reference evidence="6 7" key="1">
    <citation type="submission" date="2020-10" db="EMBL/GenBank/DDBJ databases">
        <title>Aquamicrobium zhengzhouensis sp. nov., a exopolysaccharide producing bacterium isolated from farmland soil.</title>
        <authorList>
            <person name="Wang X."/>
        </authorList>
    </citation>
    <scope>NUCLEOTIDE SEQUENCE [LARGE SCALE GENOMIC DNA]</scope>
    <source>
        <strain evidence="7">cd-1</strain>
    </source>
</reference>
<proteinExistence type="predicted"/>
<dbReference type="Proteomes" id="UP000601789">
    <property type="component" value="Unassembled WGS sequence"/>
</dbReference>
<dbReference type="InterPro" id="IPR050707">
    <property type="entry name" value="HTH_MetabolicPath_Reg"/>
</dbReference>